<keyword evidence="3" id="KW-0378">Hydrolase</keyword>
<evidence type="ECO:0000259" key="4">
    <source>
        <dbReference type="Pfam" id="PF07687"/>
    </source>
</evidence>
<dbReference type="NCBIfam" id="NF006579">
    <property type="entry name" value="PRK09104.1"/>
    <property type="match status" value="1"/>
</dbReference>
<dbReference type="GO" id="GO:0006508">
    <property type="term" value="P:proteolysis"/>
    <property type="evidence" value="ECO:0007669"/>
    <property type="project" value="UniProtKB-KW"/>
</dbReference>
<dbReference type="Gene3D" id="3.40.630.10">
    <property type="entry name" value="Zn peptidases"/>
    <property type="match status" value="1"/>
</dbReference>
<dbReference type="RefSeq" id="WP_132420262.1">
    <property type="nucleotide sequence ID" value="NZ_SKFG01000038.1"/>
</dbReference>
<evidence type="ECO:0000313" key="5">
    <source>
        <dbReference type="EMBL" id="TCZ72318.1"/>
    </source>
</evidence>
<sequence>MDNKLLTYLAEHRDEHIEQLKNLIRIPSVSALSKHKDDMHACSQWMADSLTKAGLEKVEVMQTPGHPIIYGEWLHAEGKPTILVYGHYDVQPAEPLELWNSDPFEPETRGDKLYARGATDDKGQLFIHVKAVEAWLQTYGTLPVNIKFCIEGEEEITSPNLAPFIEQYQDKLSADIVLISDGPIIAEGQPSIEYGLRGMAGCEIKVQASNTDLHSGLFGGGVPNAIHALSDILSSFHNANGAVAIDGFYDGIAPFTEQEREASSKLPINEDQIRQGLGLSSLYGEEGYSYYERTTSRPTVEVTSVTGGFQGEGIKPIIPSKASAKIACRLVPPQVPSDILDKLEAHVIKVCPVGVTVTVDKLLRGNPYITPIDHPAIQAASEAYEYTYSKPALYTRGGGSIPIVEVFSRVLGAAVVLMGFGLPDENLHAPNEHFDLRNFDKGIVTTCKYWENIASLKA</sequence>
<dbReference type="PANTHER" id="PTHR43270:SF12">
    <property type="entry name" value="SUCCINYL-DIAMINOPIMELATE DESUCCINYLASE"/>
    <property type="match status" value="1"/>
</dbReference>
<dbReference type="Pfam" id="PF01546">
    <property type="entry name" value="Peptidase_M20"/>
    <property type="match status" value="1"/>
</dbReference>
<name>A0A4R4E1T3_9BACL</name>
<dbReference type="InterPro" id="IPR011650">
    <property type="entry name" value="Peptidase_M20_dimer"/>
</dbReference>
<dbReference type="CDD" id="cd05680">
    <property type="entry name" value="M20_dipept_like"/>
    <property type="match status" value="1"/>
</dbReference>
<evidence type="ECO:0000256" key="3">
    <source>
        <dbReference type="ARBA" id="ARBA00022801"/>
    </source>
</evidence>
<evidence type="ECO:0000256" key="2">
    <source>
        <dbReference type="ARBA" id="ARBA00022723"/>
    </source>
</evidence>
<accession>A0A4R4E1T3</accession>
<feature type="domain" description="Peptidase M20 dimerisation" evidence="4">
    <location>
        <begin position="194"/>
        <end position="352"/>
    </location>
</feature>
<dbReference type="SUPFAM" id="SSF53187">
    <property type="entry name" value="Zn-dependent exopeptidases"/>
    <property type="match status" value="1"/>
</dbReference>
<dbReference type="AlphaFoldDB" id="A0A4R4E1T3"/>
<reference evidence="5 6" key="1">
    <citation type="submission" date="2019-03" db="EMBL/GenBank/DDBJ databases">
        <authorList>
            <person name="Kim M.K.M."/>
        </authorList>
    </citation>
    <scope>NUCLEOTIDE SEQUENCE [LARGE SCALE GENOMIC DNA]</scope>
    <source>
        <strain evidence="5 6">18JY21-1</strain>
    </source>
</reference>
<comment type="caution">
    <text evidence="5">The sequence shown here is derived from an EMBL/GenBank/DDBJ whole genome shotgun (WGS) entry which is preliminary data.</text>
</comment>
<dbReference type="PANTHER" id="PTHR43270">
    <property type="entry name" value="BETA-ALA-HIS DIPEPTIDASE"/>
    <property type="match status" value="1"/>
</dbReference>
<dbReference type="GO" id="GO:0046872">
    <property type="term" value="F:metal ion binding"/>
    <property type="evidence" value="ECO:0007669"/>
    <property type="project" value="UniProtKB-KW"/>
</dbReference>
<dbReference type="Proteomes" id="UP000295418">
    <property type="component" value="Unassembled WGS sequence"/>
</dbReference>
<dbReference type="InterPro" id="IPR051458">
    <property type="entry name" value="Cyt/Met_Dipeptidase"/>
</dbReference>
<gene>
    <name evidence="5" type="ORF">E0485_22280</name>
</gene>
<keyword evidence="2" id="KW-0479">Metal-binding</keyword>
<evidence type="ECO:0000256" key="1">
    <source>
        <dbReference type="ARBA" id="ARBA00022670"/>
    </source>
</evidence>
<protein>
    <submittedName>
        <fullName evidence="5">Dipeptidase</fullName>
    </submittedName>
</protein>
<dbReference type="NCBIfam" id="NF005914">
    <property type="entry name" value="PRK07907.1"/>
    <property type="match status" value="1"/>
</dbReference>
<evidence type="ECO:0000313" key="6">
    <source>
        <dbReference type="Proteomes" id="UP000295418"/>
    </source>
</evidence>
<dbReference type="NCBIfam" id="NF006053">
    <property type="entry name" value="PRK08201.1"/>
    <property type="match status" value="1"/>
</dbReference>
<dbReference type="Pfam" id="PF07687">
    <property type="entry name" value="M20_dimer"/>
    <property type="match status" value="1"/>
</dbReference>
<dbReference type="InterPro" id="IPR002933">
    <property type="entry name" value="Peptidase_M20"/>
</dbReference>
<dbReference type="EMBL" id="SKFG01000038">
    <property type="protein sequence ID" value="TCZ72318.1"/>
    <property type="molecule type" value="Genomic_DNA"/>
</dbReference>
<proteinExistence type="predicted"/>
<organism evidence="5 6">
    <name type="scientific">Paenibacillus albiflavus</name>
    <dbReference type="NCBI Taxonomy" id="2545760"/>
    <lineage>
        <taxon>Bacteria</taxon>
        <taxon>Bacillati</taxon>
        <taxon>Bacillota</taxon>
        <taxon>Bacilli</taxon>
        <taxon>Bacillales</taxon>
        <taxon>Paenibacillaceae</taxon>
        <taxon>Paenibacillus</taxon>
    </lineage>
</organism>
<dbReference type="GO" id="GO:0008233">
    <property type="term" value="F:peptidase activity"/>
    <property type="evidence" value="ECO:0007669"/>
    <property type="project" value="UniProtKB-KW"/>
</dbReference>
<dbReference type="Gene3D" id="3.30.70.360">
    <property type="match status" value="1"/>
</dbReference>
<dbReference type="OrthoDB" id="9761532at2"/>
<keyword evidence="1" id="KW-0645">Protease</keyword>
<keyword evidence="6" id="KW-1185">Reference proteome</keyword>